<evidence type="ECO:0000313" key="1">
    <source>
        <dbReference type="EMBL" id="WHY52027.1"/>
    </source>
</evidence>
<dbReference type="EMBL" id="CP126101">
    <property type="protein sequence ID" value="WHY52027.1"/>
    <property type="molecule type" value="Genomic_DNA"/>
</dbReference>
<dbReference type="Proteomes" id="UP001178322">
    <property type="component" value="Chromosome"/>
</dbReference>
<dbReference type="SUPFAM" id="SSF57716">
    <property type="entry name" value="Glucocorticoid receptor-like (DNA-binding domain)"/>
    <property type="match status" value="1"/>
</dbReference>
<protein>
    <submittedName>
        <fullName evidence="1">Uncharacterized protein</fullName>
    </submittedName>
</protein>
<evidence type="ECO:0000313" key="2">
    <source>
        <dbReference type="Proteomes" id="UP001178322"/>
    </source>
</evidence>
<dbReference type="RefSeq" id="WP_283870514.1">
    <property type="nucleotide sequence ID" value="NZ_CP126101.1"/>
</dbReference>
<gene>
    <name evidence="1" type="ORF">QNH24_02000</name>
</gene>
<reference evidence="1" key="1">
    <citation type="submission" date="2023-05" db="EMBL/GenBank/DDBJ databases">
        <title>Comparative genomics of Bacillaceae isolates and their secondary metabolite potential.</title>
        <authorList>
            <person name="Song L."/>
            <person name="Nielsen L.J."/>
            <person name="Mohite O."/>
            <person name="Xu X."/>
            <person name="Weber T."/>
            <person name="Kovacs A.T."/>
        </authorList>
    </citation>
    <scope>NUCLEOTIDE SEQUENCE</scope>
    <source>
        <strain evidence="1">LY1</strain>
    </source>
</reference>
<accession>A0AAX3X001</accession>
<sequence length="85" mass="10010">MELLQVGEVVEANEGFFFYDAYFPKGYKFEIEPQHVGHAFEKWVTKVKCVMCKQVLYSNRFEYFEGEVWCKSCFEQESDTGDLLG</sequence>
<proteinExistence type="predicted"/>
<dbReference type="AlphaFoldDB" id="A0AAX3X001"/>
<organism evidence="1 2">
    <name type="scientific">Lysinibacillus pakistanensis</name>
    <dbReference type="NCBI Taxonomy" id="759811"/>
    <lineage>
        <taxon>Bacteria</taxon>
        <taxon>Bacillati</taxon>
        <taxon>Bacillota</taxon>
        <taxon>Bacilli</taxon>
        <taxon>Bacillales</taxon>
        <taxon>Bacillaceae</taxon>
        <taxon>Lysinibacillus</taxon>
    </lineage>
</organism>
<name>A0AAX3X001_9BACI</name>